<dbReference type="EMBL" id="BGPR01005953">
    <property type="protein sequence ID" value="GBN14824.1"/>
    <property type="molecule type" value="Genomic_DNA"/>
</dbReference>
<dbReference type="OrthoDB" id="1434354at2759"/>
<gene>
    <name evidence="2" type="primary">SEC14L3</name>
    <name evidence="2" type="ORF">AVEN_37135_1</name>
</gene>
<dbReference type="InterPro" id="IPR051064">
    <property type="entry name" value="SEC14/CRAL-TRIO_domain"/>
</dbReference>
<dbReference type="InterPro" id="IPR036865">
    <property type="entry name" value="CRAL-TRIO_dom_sf"/>
</dbReference>
<dbReference type="PROSITE" id="PS50191">
    <property type="entry name" value="CRAL_TRIO"/>
    <property type="match status" value="1"/>
</dbReference>
<dbReference type="PANTHER" id="PTHR23324:SF83">
    <property type="entry name" value="SEC14-LIKE PROTEIN 2"/>
    <property type="match status" value="1"/>
</dbReference>
<dbReference type="GO" id="GO:0005737">
    <property type="term" value="C:cytoplasm"/>
    <property type="evidence" value="ECO:0007669"/>
    <property type="project" value="TreeGrafter"/>
</dbReference>
<dbReference type="CDD" id="cd00170">
    <property type="entry name" value="SEC14"/>
    <property type="match status" value="1"/>
</dbReference>
<dbReference type="AlphaFoldDB" id="A0A4Y2LJV4"/>
<dbReference type="SUPFAM" id="SSF52087">
    <property type="entry name" value="CRAL/TRIO domain"/>
    <property type="match status" value="1"/>
</dbReference>
<keyword evidence="3" id="KW-1185">Reference proteome</keyword>
<evidence type="ECO:0000313" key="2">
    <source>
        <dbReference type="EMBL" id="GBN14824.1"/>
    </source>
</evidence>
<dbReference type="SMART" id="SM00516">
    <property type="entry name" value="SEC14"/>
    <property type="match status" value="1"/>
</dbReference>
<evidence type="ECO:0000259" key="1">
    <source>
        <dbReference type="PROSITE" id="PS50191"/>
    </source>
</evidence>
<proteinExistence type="predicted"/>
<sequence>MSSIQNITTEETALIEEVIAKYCPMKNIGFDKEGRPLIYIDMSADSKGLTSSIKRADFIRFGCWTVENSTEMMKKKSKELGKHVYQVVFIANFDGMTFAQATSKKALELMLLAVTVFQDNYPERINAVYVINGSIYFSMVWSVVKQFLAPAVIKKFIIYGTDKWREDLLKIIDPSELPAFIGGTRADPDGNPRCNTFYVTCDTDIMILKLFTIDELMEDRLFGASLSDDEEVIPPPFKEKLN</sequence>
<dbReference type="Proteomes" id="UP000499080">
    <property type="component" value="Unassembled WGS sequence"/>
</dbReference>
<organism evidence="2 3">
    <name type="scientific">Araneus ventricosus</name>
    <name type="common">Orbweaver spider</name>
    <name type="synonym">Epeira ventricosa</name>
    <dbReference type="NCBI Taxonomy" id="182803"/>
    <lineage>
        <taxon>Eukaryota</taxon>
        <taxon>Metazoa</taxon>
        <taxon>Ecdysozoa</taxon>
        <taxon>Arthropoda</taxon>
        <taxon>Chelicerata</taxon>
        <taxon>Arachnida</taxon>
        <taxon>Araneae</taxon>
        <taxon>Araneomorphae</taxon>
        <taxon>Entelegynae</taxon>
        <taxon>Araneoidea</taxon>
        <taxon>Araneidae</taxon>
        <taxon>Araneus</taxon>
    </lineage>
</organism>
<name>A0A4Y2LJV4_ARAVE</name>
<protein>
    <submittedName>
        <fullName evidence="2">SEC14-like protein 3</fullName>
    </submittedName>
</protein>
<feature type="domain" description="CRAL-TRIO" evidence="1">
    <location>
        <begin position="15"/>
        <end position="189"/>
    </location>
</feature>
<dbReference type="Gene3D" id="3.40.525.10">
    <property type="entry name" value="CRAL-TRIO lipid binding domain"/>
    <property type="match status" value="1"/>
</dbReference>
<evidence type="ECO:0000313" key="3">
    <source>
        <dbReference type="Proteomes" id="UP000499080"/>
    </source>
</evidence>
<dbReference type="Pfam" id="PF00650">
    <property type="entry name" value="CRAL_TRIO"/>
    <property type="match status" value="1"/>
</dbReference>
<reference evidence="2 3" key="1">
    <citation type="journal article" date="2019" name="Sci. Rep.">
        <title>Orb-weaving spider Araneus ventricosus genome elucidates the spidroin gene catalogue.</title>
        <authorList>
            <person name="Kono N."/>
            <person name="Nakamura H."/>
            <person name="Ohtoshi R."/>
            <person name="Moran D.A.P."/>
            <person name="Shinohara A."/>
            <person name="Yoshida Y."/>
            <person name="Fujiwara M."/>
            <person name="Mori M."/>
            <person name="Tomita M."/>
            <person name="Arakawa K."/>
        </authorList>
    </citation>
    <scope>NUCLEOTIDE SEQUENCE [LARGE SCALE GENOMIC DNA]</scope>
</reference>
<dbReference type="InterPro" id="IPR001251">
    <property type="entry name" value="CRAL-TRIO_dom"/>
</dbReference>
<dbReference type="PANTHER" id="PTHR23324">
    <property type="entry name" value="SEC14 RELATED PROTEIN"/>
    <property type="match status" value="1"/>
</dbReference>
<comment type="caution">
    <text evidence="2">The sequence shown here is derived from an EMBL/GenBank/DDBJ whole genome shotgun (WGS) entry which is preliminary data.</text>
</comment>
<accession>A0A4Y2LJV4</accession>